<dbReference type="Pfam" id="PF04221">
    <property type="entry name" value="RelB"/>
    <property type="match status" value="1"/>
</dbReference>
<evidence type="ECO:0000313" key="2">
    <source>
        <dbReference type="Proteomes" id="UP000254082"/>
    </source>
</evidence>
<gene>
    <name evidence="1" type="ORF">NCTC11391_01371</name>
</gene>
<dbReference type="Gene3D" id="1.10.1220.10">
    <property type="entry name" value="Met repressor-like"/>
    <property type="match status" value="1"/>
</dbReference>
<dbReference type="InterPro" id="IPR013321">
    <property type="entry name" value="Arc_rbn_hlx_hlx"/>
</dbReference>
<dbReference type="Proteomes" id="UP000254082">
    <property type="component" value="Unassembled WGS sequence"/>
</dbReference>
<dbReference type="InterPro" id="IPR007337">
    <property type="entry name" value="RelB/DinJ"/>
</dbReference>
<reference evidence="1 2" key="1">
    <citation type="submission" date="2018-06" db="EMBL/GenBank/DDBJ databases">
        <authorList>
            <consortium name="Pathogen Informatics"/>
            <person name="Doyle S."/>
        </authorList>
    </citation>
    <scope>NUCLEOTIDE SEQUENCE [LARGE SCALE GENOMIC DNA]</scope>
    <source>
        <strain evidence="2">NCTC 11391</strain>
    </source>
</reference>
<dbReference type="GO" id="GO:0006355">
    <property type="term" value="P:regulation of DNA-templated transcription"/>
    <property type="evidence" value="ECO:0007669"/>
    <property type="project" value="InterPro"/>
</dbReference>
<dbReference type="AlphaFoldDB" id="A0A380JEN0"/>
<accession>A0A380JEN0</accession>
<dbReference type="RefSeq" id="WP_002997838.1">
    <property type="nucleotide sequence ID" value="NZ_UHFA01000002.1"/>
</dbReference>
<proteinExistence type="predicted"/>
<sequence>MSTLTRDKLYNFRVNSKQLEKAKEILQARDISISDALNLFVNQIIEKNDLPIKTQEEVKAEKFLAQLTDELDKGYQDVLNGRLLDADEVFREYDL</sequence>
<dbReference type="OrthoDB" id="9804867at2"/>
<organism evidence="1 2">
    <name type="scientific">Streptococcus downei MFe28</name>
    <dbReference type="NCBI Taxonomy" id="764290"/>
    <lineage>
        <taxon>Bacteria</taxon>
        <taxon>Bacillati</taxon>
        <taxon>Bacillota</taxon>
        <taxon>Bacilli</taxon>
        <taxon>Lactobacillales</taxon>
        <taxon>Streptococcaceae</taxon>
        <taxon>Streptococcus</taxon>
    </lineage>
</organism>
<evidence type="ECO:0000313" key="1">
    <source>
        <dbReference type="EMBL" id="SUN36324.1"/>
    </source>
</evidence>
<keyword evidence="2" id="KW-1185">Reference proteome</keyword>
<protein>
    <submittedName>
        <fullName evidence="1">Plasmid stabilisation system, antitoxin protein</fullName>
    </submittedName>
</protein>
<name>A0A380JEN0_STRDO</name>
<dbReference type="EMBL" id="UHFA01000002">
    <property type="protein sequence ID" value="SUN36324.1"/>
    <property type="molecule type" value="Genomic_DNA"/>
</dbReference>